<sequence>MHAAVCAACSLFIVLFNLHKQHQEQAAKVELGACLVPLATGAAHFVAVDGQFQFSAAHLMHCMQLSQPANTSGYLDNCVQSRCAEAVDKITTNTSTTTTTTTTTSSSSSSSLVLAPLVCWRQSPSPPDTDQVIPI</sequence>
<feature type="signal peptide" evidence="1">
    <location>
        <begin position="1"/>
        <end position="26"/>
    </location>
</feature>
<name>A0A0V1ICL1_TRIPS</name>
<keyword evidence="1" id="KW-0732">Signal</keyword>
<dbReference type="Proteomes" id="UP000054805">
    <property type="component" value="Unassembled WGS sequence"/>
</dbReference>
<reference evidence="2 3" key="1">
    <citation type="submission" date="2015-01" db="EMBL/GenBank/DDBJ databases">
        <title>Evolution of Trichinella species and genotypes.</title>
        <authorList>
            <person name="Korhonen P.K."/>
            <person name="Edoardo P."/>
            <person name="Giuseppe L.R."/>
            <person name="Gasser R.B."/>
        </authorList>
    </citation>
    <scope>NUCLEOTIDE SEQUENCE [LARGE SCALE GENOMIC DNA]</scope>
    <source>
        <strain evidence="2">ISS588</strain>
    </source>
</reference>
<gene>
    <name evidence="2" type="ORF">T4B_5574</name>
</gene>
<evidence type="ECO:0000256" key="1">
    <source>
        <dbReference type="SAM" id="SignalP"/>
    </source>
</evidence>
<dbReference type="AlphaFoldDB" id="A0A0V1ICL1"/>
<dbReference type="EMBL" id="JYDS01000235">
    <property type="protein sequence ID" value="KRZ20574.1"/>
    <property type="molecule type" value="Genomic_DNA"/>
</dbReference>
<evidence type="ECO:0000313" key="2">
    <source>
        <dbReference type="EMBL" id="KRZ20574.1"/>
    </source>
</evidence>
<accession>A0A0V1ICL1</accession>
<comment type="caution">
    <text evidence="2">The sequence shown here is derived from an EMBL/GenBank/DDBJ whole genome shotgun (WGS) entry which is preliminary data.</text>
</comment>
<organism evidence="2 3">
    <name type="scientific">Trichinella pseudospiralis</name>
    <name type="common">Parasitic roundworm</name>
    <dbReference type="NCBI Taxonomy" id="6337"/>
    <lineage>
        <taxon>Eukaryota</taxon>
        <taxon>Metazoa</taxon>
        <taxon>Ecdysozoa</taxon>
        <taxon>Nematoda</taxon>
        <taxon>Enoplea</taxon>
        <taxon>Dorylaimia</taxon>
        <taxon>Trichinellida</taxon>
        <taxon>Trichinellidae</taxon>
        <taxon>Trichinella</taxon>
    </lineage>
</organism>
<feature type="chain" id="PRO_5006879844" evidence="1">
    <location>
        <begin position="27"/>
        <end position="135"/>
    </location>
</feature>
<protein>
    <submittedName>
        <fullName evidence="2">Uncharacterized protein</fullName>
    </submittedName>
</protein>
<proteinExistence type="predicted"/>
<keyword evidence="3" id="KW-1185">Reference proteome</keyword>
<evidence type="ECO:0000313" key="3">
    <source>
        <dbReference type="Proteomes" id="UP000054805"/>
    </source>
</evidence>